<dbReference type="GO" id="GO:0042242">
    <property type="term" value="F:cobyrinic acid a,c-diamide synthase activity"/>
    <property type="evidence" value="ECO:0007669"/>
    <property type="project" value="UniProtKB-UniRule"/>
</dbReference>
<reference evidence="12 13" key="1">
    <citation type="submission" date="2018-09" db="EMBL/GenBank/DDBJ databases">
        <title>Altererythrobacter sp.Ery1 and Ery12, the genome sequencing of novel strains in genus Alterythrobacter.</title>
        <authorList>
            <person name="Cheng H."/>
            <person name="Wu Y.-H."/>
            <person name="Fang C."/>
            <person name="Xu X.-W."/>
        </authorList>
    </citation>
    <scope>NUCLEOTIDE SEQUENCE [LARGE SCALE GENOMIC DNA]</scope>
    <source>
        <strain evidence="12 13">Ery12</strain>
    </source>
</reference>
<evidence type="ECO:0000256" key="5">
    <source>
        <dbReference type="ARBA" id="ARBA00022741"/>
    </source>
</evidence>
<evidence type="ECO:0000256" key="7">
    <source>
        <dbReference type="ARBA" id="ARBA00022842"/>
    </source>
</evidence>
<dbReference type="InterPro" id="IPR029062">
    <property type="entry name" value="Class_I_gatase-like"/>
</dbReference>
<dbReference type="SUPFAM" id="SSF52317">
    <property type="entry name" value="Class I glutamine amidotransferase-like"/>
    <property type="match status" value="1"/>
</dbReference>
<dbReference type="GO" id="GO:0005524">
    <property type="term" value="F:ATP binding"/>
    <property type="evidence" value="ECO:0007669"/>
    <property type="project" value="UniProtKB-UniRule"/>
</dbReference>
<dbReference type="NCBIfam" id="NF002204">
    <property type="entry name" value="PRK01077.1"/>
    <property type="match status" value="1"/>
</dbReference>
<comment type="catalytic activity">
    <reaction evidence="9">
        <text>cob(II)yrinate + 2 L-glutamine + 2 ATP + 2 H2O = cob(II)yrinate a,c diamide + 2 L-glutamate + 2 ADP + 2 phosphate + 2 H(+)</text>
        <dbReference type="Rhea" id="RHEA:26289"/>
        <dbReference type="ChEBI" id="CHEBI:15377"/>
        <dbReference type="ChEBI" id="CHEBI:15378"/>
        <dbReference type="ChEBI" id="CHEBI:29985"/>
        <dbReference type="ChEBI" id="CHEBI:30616"/>
        <dbReference type="ChEBI" id="CHEBI:43474"/>
        <dbReference type="ChEBI" id="CHEBI:58359"/>
        <dbReference type="ChEBI" id="CHEBI:58537"/>
        <dbReference type="ChEBI" id="CHEBI:58894"/>
        <dbReference type="ChEBI" id="CHEBI:456216"/>
        <dbReference type="EC" id="6.3.5.11"/>
    </reaction>
</comment>
<keyword evidence="7 9" id="KW-0460">Magnesium</keyword>
<comment type="domain">
    <text evidence="9">Comprises of two domains. The C-terminal domain contains the binding site for glutamine and catalyzes the hydrolysis of this substrate to glutamate and ammonia. The N-terminal domain is anticipated to bind ATP and cobyrinate and catalyzes the ultimate synthesis of the diamide product. The ammonia produced via the glutaminase domain is probably translocated to the adjacent domain via a molecular tunnel, where it reacts with an activated intermediate.</text>
</comment>
<dbReference type="EMBL" id="RAHJ01000014">
    <property type="protein sequence ID" value="RJX69156.1"/>
    <property type="molecule type" value="Genomic_DNA"/>
</dbReference>
<dbReference type="Gene3D" id="3.40.50.880">
    <property type="match status" value="1"/>
</dbReference>
<dbReference type="UniPathway" id="UPA00148">
    <property type="reaction ID" value="UER00231"/>
</dbReference>
<evidence type="ECO:0000256" key="2">
    <source>
        <dbReference type="ARBA" id="ARBA00006205"/>
    </source>
</evidence>
<dbReference type="AlphaFoldDB" id="A0A419R415"/>
<dbReference type="SUPFAM" id="SSF52540">
    <property type="entry name" value="P-loop containing nucleoside triphosphate hydrolases"/>
    <property type="match status" value="1"/>
</dbReference>
<dbReference type="PANTHER" id="PTHR43873:SF1">
    <property type="entry name" value="COBYRINATE A,C-DIAMIDE SYNTHASE"/>
    <property type="match status" value="1"/>
</dbReference>
<comment type="function">
    <text evidence="9">Catalyzes the ATP-dependent amidation of the two carboxylate groups at positions a and c of cobyrinate, using either L-glutamine or ammonia as the nitrogen source.</text>
</comment>
<dbReference type="GO" id="GO:0009236">
    <property type="term" value="P:cobalamin biosynthetic process"/>
    <property type="evidence" value="ECO:0007669"/>
    <property type="project" value="UniProtKB-UniRule"/>
</dbReference>
<dbReference type="HAMAP" id="MF_00027">
    <property type="entry name" value="CobB_CbiA"/>
    <property type="match status" value="1"/>
</dbReference>
<comment type="similarity">
    <text evidence="2">Belongs to the CobB/CobQ family. CobQ subfamily.</text>
</comment>
<keyword evidence="8 9" id="KW-0315">Glutamine amidotransferase</keyword>
<evidence type="ECO:0000256" key="1">
    <source>
        <dbReference type="ARBA" id="ARBA00001946"/>
    </source>
</evidence>
<comment type="pathway">
    <text evidence="9">Cofactor biosynthesis; adenosylcobalamin biosynthesis; cob(II)yrinate a,c-diamide from sirohydrochlorin (anaerobic route): step 10/10.</text>
</comment>
<dbReference type="Proteomes" id="UP000284322">
    <property type="component" value="Unassembled WGS sequence"/>
</dbReference>
<feature type="domain" description="CobQ/CobB/MinD/ParA nucleotide binding" evidence="10">
    <location>
        <begin position="10"/>
        <end position="191"/>
    </location>
</feature>
<dbReference type="RefSeq" id="WP_120107545.1">
    <property type="nucleotide sequence ID" value="NZ_RAHJ01000014.1"/>
</dbReference>
<dbReference type="PROSITE" id="PS51274">
    <property type="entry name" value="GATASE_COBBQ"/>
    <property type="match status" value="1"/>
</dbReference>
<keyword evidence="5 9" id="KW-0547">Nucleotide-binding</keyword>
<protein>
    <recommendedName>
        <fullName evidence="9">Cobyrinate a,c-diamide synthase</fullName>
        <ecNumber evidence="9">6.3.5.11</ecNumber>
    </recommendedName>
    <alternativeName>
        <fullName evidence="9">Cobyrinic acid a,c-diamide synthetase</fullName>
    </alternativeName>
</protein>
<keyword evidence="6 9" id="KW-0067">ATP-binding</keyword>
<gene>
    <name evidence="9" type="primary">cbiA</name>
    <name evidence="12" type="ORF">D6858_04485</name>
</gene>
<proteinExistence type="inferred from homology"/>
<evidence type="ECO:0000313" key="12">
    <source>
        <dbReference type="EMBL" id="RJX69156.1"/>
    </source>
</evidence>
<dbReference type="Pfam" id="PF07685">
    <property type="entry name" value="GATase_3"/>
    <property type="match status" value="1"/>
</dbReference>
<evidence type="ECO:0000259" key="11">
    <source>
        <dbReference type="Pfam" id="PF07685"/>
    </source>
</evidence>
<dbReference type="Gene3D" id="3.40.50.300">
    <property type="entry name" value="P-loop containing nucleotide triphosphate hydrolases"/>
    <property type="match status" value="1"/>
</dbReference>
<comment type="cofactor">
    <cofactor evidence="1 9">
        <name>Mg(2+)</name>
        <dbReference type="ChEBI" id="CHEBI:18420"/>
    </cofactor>
</comment>
<dbReference type="InterPro" id="IPR027417">
    <property type="entry name" value="P-loop_NTPase"/>
</dbReference>
<evidence type="ECO:0000256" key="3">
    <source>
        <dbReference type="ARBA" id="ARBA00022573"/>
    </source>
</evidence>
<evidence type="ECO:0000256" key="4">
    <source>
        <dbReference type="ARBA" id="ARBA00022598"/>
    </source>
</evidence>
<comment type="miscellaneous">
    <text evidence="9">The a and c carboxylates of cobyrinate are activated for nucleophilic attack via formation of a phosphorylated intermediate by ATP. CbiA catalyzes first the amidation of the c-carboxylate, and then that of the a-carboxylate.</text>
</comment>
<feature type="domain" description="CobB/CobQ-like glutamine amidotransferase" evidence="11">
    <location>
        <begin position="245"/>
        <end position="432"/>
    </location>
</feature>
<organism evidence="12 13">
    <name type="scientific">Tsuneonella suprasediminis</name>
    <dbReference type="NCBI Taxonomy" id="2306996"/>
    <lineage>
        <taxon>Bacteria</taxon>
        <taxon>Pseudomonadati</taxon>
        <taxon>Pseudomonadota</taxon>
        <taxon>Alphaproteobacteria</taxon>
        <taxon>Sphingomonadales</taxon>
        <taxon>Erythrobacteraceae</taxon>
        <taxon>Tsuneonella</taxon>
    </lineage>
</organism>
<keyword evidence="13" id="KW-1185">Reference proteome</keyword>
<dbReference type="InterPro" id="IPR004484">
    <property type="entry name" value="CbiA/CobB_synth"/>
</dbReference>
<keyword evidence="4 9" id="KW-0436">Ligase</keyword>
<name>A0A419R415_9SPHN</name>
<feature type="site" description="Increases nucleophilicity of active site Cys" evidence="9">
    <location>
        <position position="430"/>
    </location>
</feature>
<dbReference type="Pfam" id="PF01656">
    <property type="entry name" value="CbiA"/>
    <property type="match status" value="1"/>
</dbReference>
<evidence type="ECO:0000313" key="13">
    <source>
        <dbReference type="Proteomes" id="UP000284322"/>
    </source>
</evidence>
<dbReference type="NCBIfam" id="TIGR00379">
    <property type="entry name" value="cobB"/>
    <property type="match status" value="1"/>
</dbReference>
<evidence type="ECO:0000256" key="8">
    <source>
        <dbReference type="ARBA" id="ARBA00022962"/>
    </source>
</evidence>
<evidence type="ECO:0000256" key="6">
    <source>
        <dbReference type="ARBA" id="ARBA00022840"/>
    </source>
</evidence>
<comment type="similarity">
    <text evidence="9">Belongs to the CobB/CbiA family.</text>
</comment>
<keyword evidence="3 9" id="KW-0169">Cobalamin biosynthesis</keyword>
<sequence length="433" mass="44891">MTAPLAPGLLVAAPRSGVGKTLIAIGLQRAFIHAGLTVRAAKAGPDYIDPGLHALATGRPSINLDGFAVAPAMVRGLASGIARDADLVICEGAMGLYDGASSTSTAAEIARLTGWPILLVIDAEGAGQTAAAVAHGMASYPGAPPVAGAIVNRVASDRHAAMIAEGFAAIDVPLLGMVRRDAALTMPSRHLGLVQAREDTDIDARIDSIAAIIARDCNLPAICASAHATRAAAPAIPTIRPPGQRIALASDDAFAFFYPHLAQWWRAAGAEIVPFSPLADHAPPVDCDTCWLPGGYPELHAATIAANGRFMAGLREFAKRAPVHGECGGYMVLGRSIEDSDGTRYPMAGLLPVDTSFARRKLSLGYRKARLLAPAPFAAAASPLWGHEYHYATIVSPNEGKPFARLSDAHGTDLGMAGHHAGNVSGSFFHLIA</sequence>
<dbReference type="InterPro" id="IPR011698">
    <property type="entry name" value="GATase_3"/>
</dbReference>
<dbReference type="OrthoDB" id="9764035at2"/>
<dbReference type="PANTHER" id="PTHR43873">
    <property type="entry name" value="COBYRINATE A,C-DIAMIDE SYNTHASE"/>
    <property type="match status" value="1"/>
</dbReference>
<comment type="caution">
    <text evidence="12">The sequence shown here is derived from an EMBL/GenBank/DDBJ whole genome shotgun (WGS) entry which is preliminary data.</text>
</comment>
<dbReference type="InterPro" id="IPR002586">
    <property type="entry name" value="CobQ/CobB/MinD/ParA_Nub-bd_dom"/>
</dbReference>
<accession>A0A419R415</accession>
<evidence type="ECO:0000256" key="9">
    <source>
        <dbReference type="HAMAP-Rule" id="MF_00027"/>
    </source>
</evidence>
<feature type="active site" description="Nucleophile" evidence="9">
    <location>
        <position position="327"/>
    </location>
</feature>
<dbReference type="EC" id="6.3.5.11" evidence="9"/>
<evidence type="ECO:0000259" key="10">
    <source>
        <dbReference type="Pfam" id="PF01656"/>
    </source>
</evidence>